<dbReference type="Gramene" id="ESR37238">
    <property type="protein sequence ID" value="ESR37238"/>
    <property type="gene ID" value="CICLE_v10030076mg"/>
</dbReference>
<dbReference type="Proteomes" id="UP000030687">
    <property type="component" value="Unassembled WGS sequence"/>
</dbReference>
<evidence type="ECO:0000256" key="1">
    <source>
        <dbReference type="SAM" id="MobiDB-lite"/>
    </source>
</evidence>
<reference evidence="2 3" key="1">
    <citation type="submission" date="2013-10" db="EMBL/GenBank/DDBJ databases">
        <authorList>
            <consortium name="International Citrus Genome Consortium"/>
            <person name="Jenkins J."/>
            <person name="Schmutz J."/>
            <person name="Prochnik S."/>
            <person name="Rokhsar D."/>
            <person name="Gmitter F."/>
            <person name="Ollitrault P."/>
            <person name="Machado M."/>
            <person name="Talon M."/>
            <person name="Wincker P."/>
            <person name="Jaillon O."/>
            <person name="Morgante M."/>
        </authorList>
    </citation>
    <scope>NUCLEOTIDE SEQUENCE</scope>
    <source>
        <strain evidence="3">cv. Clemenules</strain>
    </source>
</reference>
<proteinExistence type="predicted"/>
<evidence type="ECO:0000313" key="3">
    <source>
        <dbReference type="Proteomes" id="UP000030687"/>
    </source>
</evidence>
<organism evidence="2 3">
    <name type="scientific">Citrus clementina</name>
    <name type="common">Clementine</name>
    <name type="synonym">Citrus deliciosa x Citrus sinensis</name>
    <dbReference type="NCBI Taxonomy" id="85681"/>
    <lineage>
        <taxon>Eukaryota</taxon>
        <taxon>Viridiplantae</taxon>
        <taxon>Streptophyta</taxon>
        <taxon>Embryophyta</taxon>
        <taxon>Tracheophyta</taxon>
        <taxon>Spermatophyta</taxon>
        <taxon>Magnoliopsida</taxon>
        <taxon>eudicotyledons</taxon>
        <taxon>Gunneridae</taxon>
        <taxon>Pentapetalae</taxon>
        <taxon>rosids</taxon>
        <taxon>malvids</taxon>
        <taxon>Sapindales</taxon>
        <taxon>Rutaceae</taxon>
        <taxon>Aurantioideae</taxon>
        <taxon>Citrus</taxon>
    </lineage>
</organism>
<dbReference type="InParanoid" id="V4RRT4"/>
<dbReference type="EMBL" id="KI536978">
    <property type="protein sequence ID" value="ESR37238.1"/>
    <property type="molecule type" value="Genomic_DNA"/>
</dbReference>
<feature type="non-terminal residue" evidence="2">
    <location>
        <position position="196"/>
    </location>
</feature>
<accession>V4RRT4</accession>
<keyword evidence="3" id="KW-1185">Reference proteome</keyword>
<gene>
    <name evidence="2" type="ORF">CICLE_v10030076mg</name>
</gene>
<protein>
    <submittedName>
        <fullName evidence="2">Uncharacterized protein</fullName>
    </submittedName>
</protein>
<sequence>MLKTYPMVGIEGGKLLVIGKLQKKDDVFKVAGAFYGWGKFFHAEKIDLLNPFVLQLEIPRSPPPPPKKKKEQGCGKYPNCNSREGENRYARGLRLPEGSLQKPLYSSPIIIADYLGSGGVGPQVFAVILHNEFLGLESMDKEKVQAINLPFEYKIISGGERRLRCLRQLVTANNNNLDSNNGGSLARLSMRQELLA</sequence>
<dbReference type="KEGG" id="cic:CICLE_v10030076mg"/>
<evidence type="ECO:0000313" key="2">
    <source>
        <dbReference type="EMBL" id="ESR37238.1"/>
    </source>
</evidence>
<feature type="region of interest" description="Disordered" evidence="1">
    <location>
        <begin position="60"/>
        <end position="81"/>
    </location>
</feature>
<name>V4RRT4_CITCL</name>
<dbReference type="AlphaFoldDB" id="V4RRT4"/>